<proteinExistence type="predicted"/>
<dbReference type="EMBL" id="ASPP01016805">
    <property type="protein sequence ID" value="ETO17355.1"/>
    <property type="molecule type" value="Genomic_DNA"/>
</dbReference>
<dbReference type="Proteomes" id="UP000023152">
    <property type="component" value="Unassembled WGS sequence"/>
</dbReference>
<evidence type="ECO:0000313" key="1">
    <source>
        <dbReference type="EMBL" id="ETO17355.1"/>
    </source>
</evidence>
<name>X6MW76_RETFI</name>
<comment type="caution">
    <text evidence="1">The sequence shown here is derived from an EMBL/GenBank/DDBJ whole genome shotgun (WGS) entry which is preliminary data.</text>
</comment>
<accession>X6MW76</accession>
<sequence>MHMDFLSNELTDIDIATYNRIVVGTLMALGDTTERRTNINKRVLIKRAIHHCDASTVDIVNNLLHDNNKESYIADLKEMLSNIEQEIVQIKNIFGVNDGQKILNFGHVQELDYIKTSKSCYDCRLESDDYIKVFNIKKLIASAIQQRKKDGLIDKIKEYFNFF</sequence>
<dbReference type="AlphaFoldDB" id="X6MW76"/>
<protein>
    <submittedName>
        <fullName evidence="1">Uncharacterized protein</fullName>
    </submittedName>
</protein>
<keyword evidence="2" id="KW-1185">Reference proteome</keyword>
<reference evidence="1 2" key="1">
    <citation type="journal article" date="2013" name="Curr. Biol.">
        <title>The Genome of the Foraminiferan Reticulomyxa filosa.</title>
        <authorList>
            <person name="Glockner G."/>
            <person name="Hulsmann N."/>
            <person name="Schleicher M."/>
            <person name="Noegel A.A."/>
            <person name="Eichinger L."/>
            <person name="Gallinger C."/>
            <person name="Pawlowski J."/>
            <person name="Sierra R."/>
            <person name="Euteneuer U."/>
            <person name="Pillet L."/>
            <person name="Moustafa A."/>
            <person name="Platzer M."/>
            <person name="Groth M."/>
            <person name="Szafranski K."/>
            <person name="Schliwa M."/>
        </authorList>
    </citation>
    <scope>NUCLEOTIDE SEQUENCE [LARGE SCALE GENOMIC DNA]</scope>
</reference>
<evidence type="ECO:0000313" key="2">
    <source>
        <dbReference type="Proteomes" id="UP000023152"/>
    </source>
</evidence>
<gene>
    <name evidence="1" type="ORF">RFI_19967</name>
</gene>
<organism evidence="1 2">
    <name type="scientific">Reticulomyxa filosa</name>
    <dbReference type="NCBI Taxonomy" id="46433"/>
    <lineage>
        <taxon>Eukaryota</taxon>
        <taxon>Sar</taxon>
        <taxon>Rhizaria</taxon>
        <taxon>Retaria</taxon>
        <taxon>Foraminifera</taxon>
        <taxon>Monothalamids</taxon>
        <taxon>Reticulomyxidae</taxon>
        <taxon>Reticulomyxa</taxon>
    </lineage>
</organism>